<feature type="domain" description="PA14" evidence="3">
    <location>
        <begin position="804"/>
        <end position="947"/>
    </location>
</feature>
<dbReference type="Proteomes" id="UP001501509">
    <property type="component" value="Unassembled WGS sequence"/>
</dbReference>
<feature type="region of interest" description="Disordered" evidence="1">
    <location>
        <begin position="960"/>
        <end position="980"/>
    </location>
</feature>
<feature type="region of interest" description="Disordered" evidence="1">
    <location>
        <begin position="54"/>
        <end position="93"/>
    </location>
</feature>
<reference evidence="4 5" key="1">
    <citation type="journal article" date="2019" name="Int. J. Syst. Evol. Microbiol.">
        <title>The Global Catalogue of Microorganisms (GCM) 10K type strain sequencing project: providing services to taxonomists for standard genome sequencing and annotation.</title>
        <authorList>
            <consortium name="The Broad Institute Genomics Platform"/>
            <consortium name="The Broad Institute Genome Sequencing Center for Infectious Disease"/>
            <person name="Wu L."/>
            <person name="Ma J."/>
        </authorList>
    </citation>
    <scope>NUCLEOTIDE SEQUENCE [LARGE SCALE GENOMIC DNA]</scope>
    <source>
        <strain evidence="4 5">JCM 6833</strain>
    </source>
</reference>
<keyword evidence="2" id="KW-0732">Signal</keyword>
<organism evidence="4 5">
    <name type="scientific">Actinomadura fulvescens</name>
    <dbReference type="NCBI Taxonomy" id="46160"/>
    <lineage>
        <taxon>Bacteria</taxon>
        <taxon>Bacillati</taxon>
        <taxon>Actinomycetota</taxon>
        <taxon>Actinomycetes</taxon>
        <taxon>Streptosporangiales</taxon>
        <taxon>Thermomonosporaceae</taxon>
        <taxon>Actinomadura</taxon>
    </lineage>
</organism>
<proteinExistence type="predicted"/>
<dbReference type="NCBIfam" id="TIGR01643">
    <property type="entry name" value="YD_repeat_2x"/>
    <property type="match status" value="2"/>
</dbReference>
<dbReference type="SUPFAM" id="SSF56988">
    <property type="entry name" value="Anthrax protective antigen"/>
    <property type="match status" value="2"/>
</dbReference>
<dbReference type="InterPro" id="IPR011658">
    <property type="entry name" value="PA14_dom"/>
</dbReference>
<feature type="domain" description="PA14" evidence="3">
    <location>
        <begin position="242"/>
        <end position="412"/>
    </location>
</feature>
<feature type="chain" id="PRO_5047398427" description="PA14 domain-containing protein" evidence="2">
    <location>
        <begin position="36"/>
        <end position="1737"/>
    </location>
</feature>
<accession>A0ABN3QGH1</accession>
<name>A0ABN3QGH1_9ACTN</name>
<dbReference type="InterPro" id="IPR006530">
    <property type="entry name" value="YD"/>
</dbReference>
<dbReference type="NCBIfam" id="TIGR03696">
    <property type="entry name" value="Rhs_assc_core"/>
    <property type="match status" value="1"/>
</dbReference>
<dbReference type="EMBL" id="BAAATD010000012">
    <property type="protein sequence ID" value="GAA2625959.1"/>
    <property type="molecule type" value="Genomic_DNA"/>
</dbReference>
<evidence type="ECO:0000256" key="2">
    <source>
        <dbReference type="SAM" id="SignalP"/>
    </source>
</evidence>
<dbReference type="Gene3D" id="3.90.182.10">
    <property type="entry name" value="Toxin - Anthrax Protective Antigen,domain 1"/>
    <property type="match status" value="2"/>
</dbReference>
<evidence type="ECO:0000256" key="1">
    <source>
        <dbReference type="SAM" id="MobiDB-lite"/>
    </source>
</evidence>
<dbReference type="InterPro" id="IPR022385">
    <property type="entry name" value="Rhs_assc_core"/>
</dbReference>
<comment type="caution">
    <text evidence="4">The sequence shown here is derived from an EMBL/GenBank/DDBJ whole genome shotgun (WGS) entry which is preliminary data.</text>
</comment>
<sequence length="1737" mass="185653">MRVGARRHSTALAMTAVLVASLVQTVTLPPSPAQAAEPGPKIPRRDLPLMASTAKTVGGSKRSVPKQPKADFTPLARKPATSKQLRAGDAAPETGLVSPVDQAVVSTETPTLKVRDVGAGVLYCFKVSTGFDGRSGSVADSGCLSKPEWTVPRHVLSDGGQYTWAAATTLGSDQSVTSPSWVGHFTVNQRVGDPGPAPADTSGPVTVNLFNGNAQYKNAGPAFQTVGGSAGVTFSFNSRQSGEAHGVRASYFNDSRHNGTPDDAAVLVRREPSVNLNTIRDSLPDNPWFDPFPPALDKKNFVIRWEGHFKAPVGGDFQFAGTHADGAKIWVNGRVVYDNPNPGGIGMDFQTAGPKTDRDTTLAAGQRVPIKVELYHHSDQKPQMVLWFKSTGADWAGRRFHNWMPQPVPTQWLYAQDPPPLPSGWTLGVAGSGYTKAEMLDGSVVLTDRSGRKHTWGKASNGGYKPPPDEDGVLAFDAGGRITVTEGTTVSVFNADGTLAQVASTLDGKKPAALRYFYSGAVPRLTQITDPVSGRSHTLHYNTDGSDGCYGGTAKPQGADPAPANMLCRIRYWDGSETRLWYLFGTLARIENPGASISDYDYLDRAANKKQHDKPETKPEDKEALKESVGPLTMVRDPLAYDWILRQNTWVTAERTTIRYQAGYEPEARQTLLRAVQVSLPWPDGKPGIGFPGGHSYSYDIAGKAAAVAVSGLNGHSRTVTYDDAGRALTATDADGVTAATEWNAKDRPTATIDARGHRATHVYDHADRLTDTYGPAPTSCFDGPTPTSQCADEIPHGRSRYDEGIAGLQAAVYDNPYLSGVPAVWQTGVGTTDGSMAATWGATPPVPNSGGWSARFTGEIQFPQEGKYGVGFTAVDGVRLWIDDVLTVDSWSDKASAKVAGTYISKKAGGRHRIRVDYYNRSGSTGALNFTWTPPGDDAAVTVPGKYLAPRYGYQTSTVFDGSSERAPSTKTATDYSDPANGIDPVFGLPVSTTSDPGGLNLTRRYTFEKPGTGYLRLLANALPGGDITDPAKRGTSTFYGGNETRANPCIEDSPEVNQGGMAKTLTAAKNADGSANRVEQVYDAAGRVVATRINTEPWSCTGYDARGRVIKQTFPAIGGQPARTITYDHAVAGDPLTTKISDGSGSTTTAIDLLGQVTSYTDAGGTVTTTQYDTAGRTTSQTSTVKGVSSTLTYQWTDASRLTRLDLDGTTVATPAYNAGMLKTVGYGNGTDLAITYNDAASVTGMKWKTKGSTVTDTVTRSRDQRITDTITTDTGTAPAAARNYESAYTYDGVGRLVAATVPHHKLTYGYAADGGCGPNKKAGANTNRTSFTDSRDGAPPVTTTYCYDGADRLISTSGATTLSFSYDTYGNATKVGTDTLGYDTARRHITTTTAAGPTVRYTRDVTDRITARTVQENGKPNQVTRYGFTSNAGGPEFVLDASGGLRQRVLKLPGGVVLTKTYDTAKTANWAHPTIQGHILFTADGTGTRTGKIRLYDPFGQNIDPDTGAIGDTPIPATAEGGMDFGWLGQHTVPIEHLASHQALEMGARTYLPVLGRFLQTDPITGGSANNYDYANADPINSLDLTGTHPDCGACASGEYEGYEKEKARAEAEKRAKFEKGVEESEPGYPPLPLPLRLLVPKTSPPSWTPNVKDPSLGRGHTGRYEPRNLKEQLAMEQAMSNPAAGTEIKNITMTDRRWPAKEGWVKMRQNVNGVEVHYVRNTKTGRVDDFKFK</sequence>
<dbReference type="InterPro" id="IPR050708">
    <property type="entry name" value="T6SS_VgrG/RHS"/>
</dbReference>
<dbReference type="InterPro" id="IPR037524">
    <property type="entry name" value="PA14/GLEYA"/>
</dbReference>
<dbReference type="PANTHER" id="PTHR32305">
    <property type="match status" value="1"/>
</dbReference>
<dbReference type="PANTHER" id="PTHR32305:SF15">
    <property type="entry name" value="PROTEIN RHSA-RELATED"/>
    <property type="match status" value="1"/>
</dbReference>
<evidence type="ECO:0000313" key="4">
    <source>
        <dbReference type="EMBL" id="GAA2625959.1"/>
    </source>
</evidence>
<evidence type="ECO:0000259" key="3">
    <source>
        <dbReference type="PROSITE" id="PS51820"/>
    </source>
</evidence>
<evidence type="ECO:0000313" key="5">
    <source>
        <dbReference type="Proteomes" id="UP001501509"/>
    </source>
</evidence>
<feature type="compositionally biased region" description="Polar residues" evidence="1">
    <location>
        <begin position="960"/>
        <end position="976"/>
    </location>
</feature>
<feature type="compositionally biased region" description="Basic and acidic residues" evidence="1">
    <location>
        <begin position="613"/>
        <end position="626"/>
    </location>
</feature>
<keyword evidence="5" id="KW-1185">Reference proteome</keyword>
<dbReference type="SMART" id="SM00758">
    <property type="entry name" value="PA14"/>
    <property type="match status" value="2"/>
</dbReference>
<protein>
    <recommendedName>
        <fullName evidence="3">PA14 domain-containing protein</fullName>
    </recommendedName>
</protein>
<dbReference type="Gene3D" id="2.180.10.10">
    <property type="entry name" value="RHS repeat-associated core"/>
    <property type="match status" value="2"/>
</dbReference>
<feature type="region of interest" description="Disordered" evidence="1">
    <location>
        <begin position="608"/>
        <end position="627"/>
    </location>
</feature>
<feature type="signal peptide" evidence="2">
    <location>
        <begin position="1"/>
        <end position="35"/>
    </location>
</feature>
<dbReference type="PROSITE" id="PS51820">
    <property type="entry name" value="PA14"/>
    <property type="match status" value="2"/>
</dbReference>
<dbReference type="Pfam" id="PF07691">
    <property type="entry name" value="PA14"/>
    <property type="match status" value="2"/>
</dbReference>
<gene>
    <name evidence="4" type="ORF">GCM10010411_73510</name>
</gene>